<dbReference type="SUPFAM" id="SSF53474">
    <property type="entry name" value="alpha/beta-Hydrolases"/>
    <property type="match status" value="1"/>
</dbReference>
<organism evidence="1 2">
    <name type="scientific">Chitinophaga parva</name>
    <dbReference type="NCBI Taxonomy" id="2169414"/>
    <lineage>
        <taxon>Bacteria</taxon>
        <taxon>Pseudomonadati</taxon>
        <taxon>Bacteroidota</taxon>
        <taxon>Chitinophagia</taxon>
        <taxon>Chitinophagales</taxon>
        <taxon>Chitinophagaceae</taxon>
        <taxon>Chitinophaga</taxon>
    </lineage>
</organism>
<dbReference type="AlphaFoldDB" id="A0A2T7BCV8"/>
<dbReference type="PANTHER" id="PTHR48098">
    <property type="entry name" value="ENTEROCHELIN ESTERASE-RELATED"/>
    <property type="match status" value="1"/>
</dbReference>
<proteinExistence type="predicted"/>
<accession>A0A2T7BCV8</accession>
<dbReference type="Pfam" id="PF00756">
    <property type="entry name" value="Esterase"/>
    <property type="match status" value="1"/>
</dbReference>
<keyword evidence="2" id="KW-1185">Reference proteome</keyword>
<dbReference type="PANTHER" id="PTHR48098:SF6">
    <property type="entry name" value="FERRI-BACILLIBACTIN ESTERASE BESA"/>
    <property type="match status" value="1"/>
</dbReference>
<name>A0A2T7BCV8_9BACT</name>
<dbReference type="EMBL" id="QCYK01000003">
    <property type="protein sequence ID" value="PUZ22850.1"/>
    <property type="molecule type" value="Genomic_DNA"/>
</dbReference>
<dbReference type="InterPro" id="IPR029058">
    <property type="entry name" value="AB_hydrolase_fold"/>
</dbReference>
<dbReference type="Proteomes" id="UP000244450">
    <property type="component" value="Unassembled WGS sequence"/>
</dbReference>
<reference evidence="1 2" key="1">
    <citation type="submission" date="2018-04" db="EMBL/GenBank/DDBJ databases">
        <title>Chitinophaga fuyangensis sp. nov., isolated from soil in a chemical factory.</title>
        <authorList>
            <person name="Chen K."/>
        </authorList>
    </citation>
    <scope>NUCLEOTIDE SEQUENCE [LARGE SCALE GENOMIC DNA]</scope>
    <source>
        <strain evidence="1 2">LY-1</strain>
    </source>
</reference>
<dbReference type="InterPro" id="IPR050583">
    <property type="entry name" value="Mycobacterial_A85_antigen"/>
</dbReference>
<evidence type="ECO:0000313" key="2">
    <source>
        <dbReference type="Proteomes" id="UP000244450"/>
    </source>
</evidence>
<dbReference type="RefSeq" id="WP_108688594.1">
    <property type="nucleotide sequence ID" value="NZ_QCYK01000003.1"/>
</dbReference>
<sequence length="252" mass="28248">MKILEERLTLYSSYLLREVVVDCYFMEGMAGPVQLLLLNDGQQAPLLDLPGKLAKRPADRPLLIAAIHAGPQRLQEYGTARVVSEKGQGLKATAYTRCVVREILPFLAAHFTTLQFDQKNFAGFSLGALSALDIVWQHPDVFRAAGVFSGALWWRNHALGEGYSDAKHRIIHQLVQQKGFQPGLRFFFECGTDDEKADRNGNGVIDMIDDTRDLISVLKGLGYTDIKYLEIKGGRHDEATWSKALVPFLEWL</sequence>
<gene>
    <name evidence="1" type="ORF">DCC81_20740</name>
</gene>
<dbReference type="Gene3D" id="3.40.50.1820">
    <property type="entry name" value="alpha/beta hydrolase"/>
    <property type="match status" value="1"/>
</dbReference>
<dbReference type="InterPro" id="IPR000801">
    <property type="entry name" value="Esterase-like"/>
</dbReference>
<protein>
    <submittedName>
        <fullName evidence="1">Esterase</fullName>
    </submittedName>
</protein>
<comment type="caution">
    <text evidence="1">The sequence shown here is derived from an EMBL/GenBank/DDBJ whole genome shotgun (WGS) entry which is preliminary data.</text>
</comment>
<dbReference type="OrthoDB" id="9784036at2"/>
<evidence type="ECO:0000313" key="1">
    <source>
        <dbReference type="EMBL" id="PUZ22850.1"/>
    </source>
</evidence>